<dbReference type="PANTHER" id="PTHR43046:SF2">
    <property type="entry name" value="8-OXO-DGTP DIPHOSPHATASE-RELATED"/>
    <property type="match status" value="1"/>
</dbReference>
<dbReference type="SUPFAM" id="SSF55811">
    <property type="entry name" value="Nudix"/>
    <property type="match status" value="1"/>
</dbReference>
<comment type="caution">
    <text evidence="5">The sequence shown here is derived from an EMBL/GenBank/DDBJ whole genome shotgun (WGS) entry which is preliminary data.</text>
</comment>
<feature type="domain" description="Nudix hydrolase" evidence="4">
    <location>
        <begin position="5"/>
        <end position="130"/>
    </location>
</feature>
<comment type="cofactor">
    <cofactor evidence="1">
        <name>Mg(2+)</name>
        <dbReference type="ChEBI" id="CHEBI:18420"/>
    </cofactor>
</comment>
<dbReference type="EMBL" id="JACHGW010000004">
    <property type="protein sequence ID" value="MBB6052641.1"/>
    <property type="molecule type" value="Genomic_DNA"/>
</dbReference>
<accession>A0A7W9SU02</accession>
<dbReference type="Gene3D" id="3.90.79.10">
    <property type="entry name" value="Nucleoside Triphosphate Pyrophosphohydrolase"/>
    <property type="match status" value="1"/>
</dbReference>
<dbReference type="PROSITE" id="PS51462">
    <property type="entry name" value="NUDIX"/>
    <property type="match status" value="1"/>
</dbReference>
<evidence type="ECO:0000256" key="2">
    <source>
        <dbReference type="ARBA" id="ARBA00022801"/>
    </source>
</evidence>
<proteinExistence type="inferred from homology"/>
<dbReference type="GO" id="GO:0016787">
    <property type="term" value="F:hydrolase activity"/>
    <property type="evidence" value="ECO:0007669"/>
    <property type="project" value="UniProtKB-KW"/>
</dbReference>
<evidence type="ECO:0000256" key="1">
    <source>
        <dbReference type="ARBA" id="ARBA00001946"/>
    </source>
</evidence>
<dbReference type="Proteomes" id="UP000520814">
    <property type="component" value="Unassembled WGS sequence"/>
</dbReference>
<dbReference type="PRINTS" id="PR00502">
    <property type="entry name" value="NUDIXFAMILY"/>
</dbReference>
<protein>
    <submittedName>
        <fullName evidence="5">8-oxo-dGTP pyrophosphatase MutT (NUDIX family)</fullName>
    </submittedName>
</protein>
<evidence type="ECO:0000313" key="6">
    <source>
        <dbReference type="Proteomes" id="UP000520814"/>
    </source>
</evidence>
<dbReference type="AlphaFoldDB" id="A0A7W9SU02"/>
<evidence type="ECO:0000256" key="3">
    <source>
        <dbReference type="RuleBase" id="RU003476"/>
    </source>
</evidence>
<dbReference type="CDD" id="cd02883">
    <property type="entry name" value="NUDIX_Hydrolase"/>
    <property type="match status" value="1"/>
</dbReference>
<comment type="similarity">
    <text evidence="3">Belongs to the Nudix hydrolase family.</text>
</comment>
<evidence type="ECO:0000313" key="5">
    <source>
        <dbReference type="EMBL" id="MBB6052641.1"/>
    </source>
</evidence>
<dbReference type="InterPro" id="IPR020476">
    <property type="entry name" value="Nudix_hydrolase"/>
</dbReference>
<keyword evidence="2 3" id="KW-0378">Hydrolase</keyword>
<dbReference type="RefSeq" id="WP_184202052.1">
    <property type="nucleotide sequence ID" value="NZ_JACHGW010000004.1"/>
</dbReference>
<evidence type="ECO:0000259" key="4">
    <source>
        <dbReference type="PROSITE" id="PS51462"/>
    </source>
</evidence>
<dbReference type="Pfam" id="PF00293">
    <property type="entry name" value="NUDIX"/>
    <property type="match status" value="1"/>
</dbReference>
<organism evidence="5 6">
    <name type="scientific">Armatimonas rosea</name>
    <dbReference type="NCBI Taxonomy" id="685828"/>
    <lineage>
        <taxon>Bacteria</taxon>
        <taxon>Bacillati</taxon>
        <taxon>Armatimonadota</taxon>
        <taxon>Armatimonadia</taxon>
        <taxon>Armatimonadales</taxon>
        <taxon>Armatimonadaceae</taxon>
        <taxon>Armatimonas</taxon>
    </lineage>
</organism>
<name>A0A7W9SU02_ARMRO</name>
<gene>
    <name evidence="5" type="ORF">HNQ39_004462</name>
</gene>
<dbReference type="InterPro" id="IPR020084">
    <property type="entry name" value="NUDIX_hydrolase_CS"/>
</dbReference>
<keyword evidence="6" id="KW-1185">Reference proteome</keyword>
<reference evidence="5 6" key="1">
    <citation type="submission" date="2020-08" db="EMBL/GenBank/DDBJ databases">
        <title>Genomic Encyclopedia of Type Strains, Phase IV (KMG-IV): sequencing the most valuable type-strain genomes for metagenomic binning, comparative biology and taxonomic classification.</title>
        <authorList>
            <person name="Goeker M."/>
        </authorList>
    </citation>
    <scope>NUCLEOTIDE SEQUENCE [LARGE SCALE GENOMIC DNA]</scope>
    <source>
        <strain evidence="5 6">DSM 23562</strain>
    </source>
</reference>
<dbReference type="PANTHER" id="PTHR43046">
    <property type="entry name" value="GDP-MANNOSE MANNOSYL HYDROLASE"/>
    <property type="match status" value="1"/>
</dbReference>
<dbReference type="PROSITE" id="PS00893">
    <property type="entry name" value="NUDIX_BOX"/>
    <property type="match status" value="1"/>
</dbReference>
<dbReference type="InterPro" id="IPR000086">
    <property type="entry name" value="NUDIX_hydrolase_dom"/>
</dbReference>
<sequence>MPTFPTRPPNSVQVVLWDGDGRVLLQKREDFRLWSLPGGGIESGETPEDAAVREVREETGLAITVERCVGFYWRPDLPGGGALIQVYLGRVVGKVGESGWESVAVDWFPLDKLPRSVPGWTRTVLTDAVVGGAPVRRIQRLPLWKAWLVRLLYALRSLRNRLMRRG</sequence>
<dbReference type="InterPro" id="IPR015797">
    <property type="entry name" value="NUDIX_hydrolase-like_dom_sf"/>
</dbReference>